<dbReference type="OrthoDB" id="3201455at2759"/>
<evidence type="ECO:0000313" key="3">
    <source>
        <dbReference type="EMBL" id="TRM56451.1"/>
    </source>
</evidence>
<dbReference type="AlphaFoldDB" id="A0A550BV80"/>
<comment type="caution">
    <text evidence="3">The sequence shown here is derived from an EMBL/GenBank/DDBJ whole genome shotgun (WGS) entry which is preliminary data.</text>
</comment>
<protein>
    <recommendedName>
        <fullName evidence="2">Fungal STAND N-terminal Goodbye domain-containing protein</fullName>
    </recommendedName>
</protein>
<keyword evidence="4" id="KW-1185">Reference proteome</keyword>
<organism evidence="3 4">
    <name type="scientific">Schizophyllum amplum</name>
    <dbReference type="NCBI Taxonomy" id="97359"/>
    <lineage>
        <taxon>Eukaryota</taxon>
        <taxon>Fungi</taxon>
        <taxon>Dikarya</taxon>
        <taxon>Basidiomycota</taxon>
        <taxon>Agaricomycotina</taxon>
        <taxon>Agaricomycetes</taxon>
        <taxon>Agaricomycetidae</taxon>
        <taxon>Agaricales</taxon>
        <taxon>Schizophyllaceae</taxon>
        <taxon>Schizophyllum</taxon>
    </lineage>
</organism>
<dbReference type="InterPro" id="IPR031350">
    <property type="entry name" value="Goodbye_dom"/>
</dbReference>
<evidence type="ECO:0000313" key="4">
    <source>
        <dbReference type="Proteomes" id="UP000320762"/>
    </source>
</evidence>
<dbReference type="Proteomes" id="UP000320762">
    <property type="component" value="Unassembled WGS sequence"/>
</dbReference>
<name>A0A550BV80_9AGAR</name>
<feature type="compositionally biased region" description="Low complexity" evidence="1">
    <location>
        <begin position="110"/>
        <end position="130"/>
    </location>
</feature>
<gene>
    <name evidence="3" type="ORF">BD626DRAFT_519566</name>
</gene>
<feature type="domain" description="Fungal STAND N-terminal Goodbye" evidence="2">
    <location>
        <begin position="145"/>
        <end position="261"/>
    </location>
</feature>
<evidence type="ECO:0000259" key="2">
    <source>
        <dbReference type="Pfam" id="PF17109"/>
    </source>
</evidence>
<proteinExistence type="predicted"/>
<feature type="region of interest" description="Disordered" evidence="1">
    <location>
        <begin position="107"/>
        <end position="134"/>
    </location>
</feature>
<evidence type="ECO:0000256" key="1">
    <source>
        <dbReference type="SAM" id="MobiDB-lite"/>
    </source>
</evidence>
<accession>A0A550BV80</accession>
<dbReference type="Pfam" id="PF17109">
    <property type="entry name" value="Goodbye"/>
    <property type="match status" value="1"/>
</dbReference>
<reference evidence="3 4" key="1">
    <citation type="journal article" date="2019" name="New Phytol.">
        <title>Comparative genomics reveals unique wood-decay strategies and fruiting body development in the Schizophyllaceae.</title>
        <authorList>
            <person name="Almasi E."/>
            <person name="Sahu N."/>
            <person name="Krizsan K."/>
            <person name="Balint B."/>
            <person name="Kovacs G.M."/>
            <person name="Kiss B."/>
            <person name="Cseklye J."/>
            <person name="Drula E."/>
            <person name="Henrissat B."/>
            <person name="Nagy I."/>
            <person name="Chovatia M."/>
            <person name="Adam C."/>
            <person name="LaButti K."/>
            <person name="Lipzen A."/>
            <person name="Riley R."/>
            <person name="Grigoriev I.V."/>
            <person name="Nagy L.G."/>
        </authorList>
    </citation>
    <scope>NUCLEOTIDE SEQUENCE [LARGE SCALE GENOMIC DNA]</scope>
    <source>
        <strain evidence="3 4">NL-1724</strain>
    </source>
</reference>
<dbReference type="EMBL" id="VDMD01000069">
    <property type="protein sequence ID" value="TRM56451.1"/>
    <property type="molecule type" value="Genomic_DNA"/>
</dbReference>
<sequence length="406" mass="44537">MTSAMHADRREPWPTVAKLYSLGLYKASFIILSFSPHIHPNCHCTTSGLTRLAIKLKFMTNLHHDQPHVPSHDDSHAERSTLAPRSYVVSTTDSILVPDQTVAGCAGEYHSASSHPTSAASSASSDTASARTQHSAPIDPLADLWKEAIERYEHNTGVKLIPSRDVSFDSTNAVLGYIQHHEADFKKYRADGPQKLRSIIKPIAATVQTLCGVVGEAVSMVCSPAEAIFTALNVVIQASRQVTDDFDAVADAFDTMEHHLRMVGSIATAGDMHEAVREASVKLLAQLLVVLGTVTNLQKHNRLQLWWKKVQQSKKVSSALDELGRLATNHHQTVSVVTLSSVVNAVDMLVESRDWDKRGRDESQARHEQLTSLLLMGPKGCALICRYSRPARTSYGCNNRASEHLV</sequence>